<reference evidence="1 2" key="1">
    <citation type="journal article" date="2010" name="Science">
        <title>Genomic comparison of the ants Camponotus floridanus and Harpegnathos saltator.</title>
        <authorList>
            <person name="Bonasio R."/>
            <person name="Zhang G."/>
            <person name="Ye C."/>
            <person name="Mutti N.S."/>
            <person name="Fang X."/>
            <person name="Qin N."/>
            <person name="Donahue G."/>
            <person name="Yang P."/>
            <person name="Li Q."/>
            <person name="Li C."/>
            <person name="Zhang P."/>
            <person name="Huang Z."/>
            <person name="Berger S.L."/>
            <person name="Reinberg D."/>
            <person name="Wang J."/>
            <person name="Liebig J."/>
        </authorList>
    </citation>
    <scope>NUCLEOTIDE SEQUENCE [LARGE SCALE GENOMIC DNA]</scope>
    <source>
        <strain evidence="1 2">R22 G/1</strain>
    </source>
</reference>
<dbReference type="EMBL" id="GL446273">
    <property type="protein sequence ID" value="EFN88163.1"/>
    <property type="molecule type" value="Genomic_DNA"/>
</dbReference>
<evidence type="ECO:0000313" key="2">
    <source>
        <dbReference type="Proteomes" id="UP000008237"/>
    </source>
</evidence>
<accession>E2B821</accession>
<gene>
    <name evidence="1" type="ORF">EAI_15699</name>
</gene>
<dbReference type="Proteomes" id="UP000008237">
    <property type="component" value="Unassembled WGS sequence"/>
</dbReference>
<evidence type="ECO:0000313" key="1">
    <source>
        <dbReference type="EMBL" id="EFN88163.1"/>
    </source>
</evidence>
<dbReference type="InParanoid" id="E2B821"/>
<dbReference type="OrthoDB" id="7643562at2759"/>
<sequence>MFSRARQEQVAEGACSCAAFNISGTEPIIEYTLQHNVSCDRGGIDCEQLCIALAVSARDKAAMLICEKLNAHIENLKVAVYAKSCDTARWSFTGLESPEYICCHEGKATACDETTENQAAS</sequence>
<name>E2B821_HARSA</name>
<keyword evidence="2" id="KW-1185">Reference proteome</keyword>
<protein>
    <submittedName>
        <fullName evidence="1">Uncharacterized protein</fullName>
    </submittedName>
</protein>
<dbReference type="AlphaFoldDB" id="E2B821"/>
<proteinExistence type="predicted"/>
<dbReference type="OMA" id="ICCHEGK"/>
<organism evidence="2">
    <name type="scientific">Harpegnathos saltator</name>
    <name type="common">Jerdon's jumping ant</name>
    <dbReference type="NCBI Taxonomy" id="610380"/>
    <lineage>
        <taxon>Eukaryota</taxon>
        <taxon>Metazoa</taxon>
        <taxon>Ecdysozoa</taxon>
        <taxon>Arthropoda</taxon>
        <taxon>Hexapoda</taxon>
        <taxon>Insecta</taxon>
        <taxon>Pterygota</taxon>
        <taxon>Neoptera</taxon>
        <taxon>Endopterygota</taxon>
        <taxon>Hymenoptera</taxon>
        <taxon>Apocrita</taxon>
        <taxon>Aculeata</taxon>
        <taxon>Formicoidea</taxon>
        <taxon>Formicidae</taxon>
        <taxon>Ponerinae</taxon>
        <taxon>Ponerini</taxon>
        <taxon>Harpegnathos</taxon>
    </lineage>
</organism>